<dbReference type="EMBL" id="CAJVPQ010005096">
    <property type="protein sequence ID" value="CAG8663946.1"/>
    <property type="molecule type" value="Genomic_DNA"/>
</dbReference>
<dbReference type="AlphaFoldDB" id="A0A9N9E3T6"/>
<dbReference type="OrthoDB" id="2427196at2759"/>
<proteinExistence type="predicted"/>
<reference evidence="1" key="1">
    <citation type="submission" date="2021-06" db="EMBL/GenBank/DDBJ databases">
        <authorList>
            <person name="Kallberg Y."/>
            <person name="Tangrot J."/>
            <person name="Rosling A."/>
        </authorList>
    </citation>
    <scope>NUCLEOTIDE SEQUENCE</scope>
    <source>
        <strain evidence="1">UK204</strain>
    </source>
</reference>
<name>A0A9N9E3T6_9GLOM</name>
<comment type="caution">
    <text evidence="1">The sequence shown here is derived from an EMBL/GenBank/DDBJ whole genome shotgun (WGS) entry which is preliminary data.</text>
</comment>
<organism evidence="1 2">
    <name type="scientific">Funneliformis caledonium</name>
    <dbReference type="NCBI Taxonomy" id="1117310"/>
    <lineage>
        <taxon>Eukaryota</taxon>
        <taxon>Fungi</taxon>
        <taxon>Fungi incertae sedis</taxon>
        <taxon>Mucoromycota</taxon>
        <taxon>Glomeromycotina</taxon>
        <taxon>Glomeromycetes</taxon>
        <taxon>Glomerales</taxon>
        <taxon>Glomeraceae</taxon>
        <taxon>Funneliformis</taxon>
    </lineage>
</organism>
<accession>A0A9N9E3T6</accession>
<evidence type="ECO:0000313" key="1">
    <source>
        <dbReference type="EMBL" id="CAG8663946.1"/>
    </source>
</evidence>
<dbReference type="Proteomes" id="UP000789570">
    <property type="component" value="Unassembled WGS sequence"/>
</dbReference>
<keyword evidence="2" id="KW-1185">Reference proteome</keyword>
<sequence length="213" mass="24082">MTEAVINNLSPAINTSGFFLISKNQEDYDNFLKQYSFVLYGFEEDSSSPKCLFQSDDEKPSEIPDTVTKLDAKSPSDSTFQNVIENRKVSPACKPALNMGELHLNFTADHSDTKTIISRNIENGDSSNTTCGHPKHVKYLESGLINGNSALIKIPRRLAQIVDVYHKTLICKQCFKQTDNDPEYTTHPQYESPRTIRKQRELKNLNITIVGYD</sequence>
<evidence type="ECO:0000313" key="2">
    <source>
        <dbReference type="Proteomes" id="UP000789570"/>
    </source>
</evidence>
<protein>
    <submittedName>
        <fullName evidence="1">14932_t:CDS:1</fullName>
    </submittedName>
</protein>
<gene>
    <name evidence="1" type="ORF">FCALED_LOCUS11682</name>
</gene>